<dbReference type="Pfam" id="PF24027">
    <property type="entry name" value="DUF7338"/>
    <property type="match status" value="1"/>
</dbReference>
<dbReference type="EMBL" id="PP179310">
    <property type="protein sequence ID" value="XAI69325.1"/>
    <property type="molecule type" value="Genomic_DNA"/>
</dbReference>
<reference evidence="1" key="1">
    <citation type="journal article" date="2024" name="J. Gen. Virol.">
        <title>Novel phages of Pseudomonas syringae unveil numerous potential auxiliary metabolic genes.</title>
        <authorList>
            <person name="Feltin C."/>
            <person name="Garneau J.R."/>
            <person name="Morris C.E."/>
            <person name="Berard A."/>
            <person name="Torres-Barcelo C."/>
        </authorList>
    </citation>
    <scope>NUCLEOTIDE SEQUENCE</scope>
</reference>
<gene>
    <name evidence="1" type="ORF">Pyxpy01_00027</name>
</gene>
<proteinExistence type="predicted"/>
<sequence length="192" mass="21939">MDKLKAVVQFALLLLASFVLIPVGWLVVALAIPFRVEGQSVSDGRHILNLPKWAWLWGNDYDGLLGDGRNWWAENTPYGWSVDSYKAMWWWAAIRNPVNNKRLTSWGQAPIIGSEITYSGQYTVEDKPGMGGWQFVTAEQNGKKWYGFYLVHEWNTERALVIRFGYKIKPLHAGTDEPAKGYTTKINPYKSI</sequence>
<organism evidence="1">
    <name type="scientific">Pseudomonas phage Pyxpy01</name>
    <dbReference type="NCBI Taxonomy" id="3138546"/>
    <lineage>
        <taxon>Viruses</taxon>
    </lineage>
</organism>
<protein>
    <submittedName>
        <fullName evidence="1">Uncharacterized protein</fullName>
    </submittedName>
</protein>
<name>A0AAU6VYM5_9VIRU</name>
<accession>A0AAU6VYM5</accession>
<evidence type="ECO:0000313" key="1">
    <source>
        <dbReference type="EMBL" id="XAI69325.1"/>
    </source>
</evidence>
<dbReference type="InterPro" id="IPR055762">
    <property type="entry name" value="DUF7338"/>
</dbReference>